<evidence type="ECO:0000313" key="2">
    <source>
        <dbReference type="Proteomes" id="UP001153148"/>
    </source>
</evidence>
<organism evidence="1 2">
    <name type="scientific">Timema podura</name>
    <name type="common">Walking stick</name>
    <dbReference type="NCBI Taxonomy" id="61482"/>
    <lineage>
        <taxon>Eukaryota</taxon>
        <taxon>Metazoa</taxon>
        <taxon>Ecdysozoa</taxon>
        <taxon>Arthropoda</taxon>
        <taxon>Hexapoda</taxon>
        <taxon>Insecta</taxon>
        <taxon>Pterygota</taxon>
        <taxon>Neoptera</taxon>
        <taxon>Polyneoptera</taxon>
        <taxon>Phasmatodea</taxon>
        <taxon>Timematodea</taxon>
        <taxon>Timematoidea</taxon>
        <taxon>Timematidae</taxon>
        <taxon>Timema</taxon>
    </lineage>
</organism>
<sequence length="104" mass="12237">MMGVNIRNHVTVSTNEIGSKRLRLVKKFERKSSTARSDRQFLTDYRLWTTNLRIRSLCRGLDTLELDHLTTEADEEKVSKESDERPSLRKDEVETVFSYIQSWS</sequence>
<dbReference type="Proteomes" id="UP001153148">
    <property type="component" value="Unassembled WGS sequence"/>
</dbReference>
<evidence type="ECO:0000313" key="1">
    <source>
        <dbReference type="EMBL" id="CAG2067971.1"/>
    </source>
</evidence>
<reference evidence="1" key="1">
    <citation type="submission" date="2021-03" db="EMBL/GenBank/DDBJ databases">
        <authorList>
            <person name="Tran Van P."/>
        </authorList>
    </citation>
    <scope>NUCLEOTIDE SEQUENCE</scope>
</reference>
<protein>
    <submittedName>
        <fullName evidence="1">Uncharacterized protein</fullName>
    </submittedName>
</protein>
<comment type="caution">
    <text evidence="1">The sequence shown here is derived from an EMBL/GenBank/DDBJ whole genome shotgun (WGS) entry which is preliminary data.</text>
</comment>
<keyword evidence="2" id="KW-1185">Reference proteome</keyword>
<accession>A0ABN7PLH9</accession>
<feature type="non-terminal residue" evidence="1">
    <location>
        <position position="104"/>
    </location>
</feature>
<dbReference type="EMBL" id="CAJPIN010079208">
    <property type="protein sequence ID" value="CAG2067971.1"/>
    <property type="molecule type" value="Genomic_DNA"/>
</dbReference>
<proteinExistence type="predicted"/>
<name>A0ABN7PLH9_TIMPD</name>
<gene>
    <name evidence="1" type="ORF">TPAB3V08_LOCUS14914</name>
</gene>